<dbReference type="InterPro" id="IPR052570">
    <property type="entry name" value="FliJ"/>
</dbReference>
<dbReference type="Gene3D" id="1.10.287.1700">
    <property type="match status" value="1"/>
</dbReference>
<dbReference type="GO" id="GO:0071973">
    <property type="term" value="P:bacterial-type flagellum-dependent cell motility"/>
    <property type="evidence" value="ECO:0007669"/>
    <property type="project" value="InterPro"/>
</dbReference>
<dbReference type="GO" id="GO:0015031">
    <property type="term" value="P:protein transport"/>
    <property type="evidence" value="ECO:0007669"/>
    <property type="project" value="UniProtKB-KW"/>
</dbReference>
<dbReference type="OrthoDB" id="8687958at2"/>
<dbReference type="GO" id="GO:0005886">
    <property type="term" value="C:plasma membrane"/>
    <property type="evidence" value="ECO:0007669"/>
    <property type="project" value="UniProtKB-SubCell"/>
</dbReference>
<comment type="caution">
    <text evidence="11">The sequence shown here is derived from an EMBL/GenBank/DDBJ whole genome shotgun (WGS) entry which is preliminary data.</text>
</comment>
<keyword evidence="6" id="KW-0145">Chemotaxis</keyword>
<dbReference type="AlphaFoldDB" id="A0A4Q9H377"/>
<dbReference type="InterPro" id="IPR012823">
    <property type="entry name" value="Flagell_FliJ"/>
</dbReference>
<comment type="similarity">
    <text evidence="2">Belongs to the FliJ family.</text>
</comment>
<proteinExistence type="inferred from homology"/>
<evidence type="ECO:0000256" key="10">
    <source>
        <dbReference type="ARBA" id="ARBA00023225"/>
    </source>
</evidence>
<keyword evidence="10" id="KW-1006">Bacterial flagellum protein export</keyword>
<keyword evidence="11" id="KW-0966">Cell projection</keyword>
<dbReference type="EMBL" id="SIXI01000001">
    <property type="protein sequence ID" value="TBO33931.1"/>
    <property type="molecule type" value="Genomic_DNA"/>
</dbReference>
<dbReference type="NCBIfam" id="TIGR02473">
    <property type="entry name" value="flagell_FliJ"/>
    <property type="match status" value="1"/>
</dbReference>
<keyword evidence="12" id="KW-1185">Reference proteome</keyword>
<keyword evidence="11" id="KW-0969">Cilium</keyword>
<evidence type="ECO:0000256" key="5">
    <source>
        <dbReference type="ARBA" id="ARBA00022475"/>
    </source>
</evidence>
<keyword evidence="7" id="KW-1005">Bacterial flagellum biogenesis</keyword>
<accession>A0A4Q9H377</accession>
<protein>
    <recommendedName>
        <fullName evidence="3">Flagellar FliJ protein</fullName>
    </recommendedName>
</protein>
<evidence type="ECO:0000256" key="9">
    <source>
        <dbReference type="ARBA" id="ARBA00023136"/>
    </source>
</evidence>
<reference evidence="11 12" key="1">
    <citation type="submission" date="2019-02" db="EMBL/GenBank/DDBJ databases">
        <title>Aquabacterium sp. strain KMB7.</title>
        <authorList>
            <person name="Chen W.-M."/>
        </authorList>
    </citation>
    <scope>NUCLEOTIDE SEQUENCE [LARGE SCALE GENOMIC DNA]</scope>
    <source>
        <strain evidence="11 12">KMB7</strain>
    </source>
</reference>
<keyword evidence="11" id="KW-0282">Flagellum</keyword>
<dbReference type="GO" id="GO:0006935">
    <property type="term" value="P:chemotaxis"/>
    <property type="evidence" value="ECO:0007669"/>
    <property type="project" value="UniProtKB-KW"/>
</dbReference>
<evidence type="ECO:0000256" key="4">
    <source>
        <dbReference type="ARBA" id="ARBA00022448"/>
    </source>
</evidence>
<evidence type="ECO:0000256" key="2">
    <source>
        <dbReference type="ARBA" id="ARBA00010004"/>
    </source>
</evidence>
<evidence type="ECO:0000256" key="8">
    <source>
        <dbReference type="ARBA" id="ARBA00022927"/>
    </source>
</evidence>
<evidence type="ECO:0000256" key="6">
    <source>
        <dbReference type="ARBA" id="ARBA00022500"/>
    </source>
</evidence>
<keyword evidence="4" id="KW-0813">Transport</keyword>
<evidence type="ECO:0000256" key="7">
    <source>
        <dbReference type="ARBA" id="ARBA00022795"/>
    </source>
</evidence>
<gene>
    <name evidence="11" type="primary">fliJ</name>
    <name evidence="11" type="ORF">EYS42_00275</name>
</gene>
<dbReference type="Proteomes" id="UP000292120">
    <property type="component" value="Unassembled WGS sequence"/>
</dbReference>
<evidence type="ECO:0000313" key="12">
    <source>
        <dbReference type="Proteomes" id="UP000292120"/>
    </source>
</evidence>
<dbReference type="GO" id="GO:0044781">
    <property type="term" value="P:bacterial-type flagellum organization"/>
    <property type="evidence" value="ECO:0007669"/>
    <property type="project" value="UniProtKB-KW"/>
</dbReference>
<dbReference type="Pfam" id="PF02050">
    <property type="entry name" value="FliJ"/>
    <property type="match status" value="1"/>
</dbReference>
<evidence type="ECO:0000256" key="1">
    <source>
        <dbReference type="ARBA" id="ARBA00004413"/>
    </source>
</evidence>
<keyword evidence="5" id="KW-1003">Cell membrane</keyword>
<keyword evidence="9" id="KW-0472">Membrane</keyword>
<evidence type="ECO:0000256" key="3">
    <source>
        <dbReference type="ARBA" id="ARBA00020392"/>
    </source>
</evidence>
<name>A0A4Q9H377_9BURK</name>
<sequence length="155" mass="18157">MSSPQQPLIALLEQAQAARDEAFAQFESGRRAHDTARQQLQSLHDFRKQYQDRWQQQFSHSGGMEIMRCYQDFMTRMTDAESEQQRRTEAARVYMERCQAVLIERERKVAAVDKLLDRREREQALKQDRRDQKATDEMAARLYASARSASSSPLN</sequence>
<dbReference type="RefSeq" id="WP_130965880.1">
    <property type="nucleotide sequence ID" value="NZ_SIXI01000001.1"/>
</dbReference>
<dbReference type="InterPro" id="IPR053716">
    <property type="entry name" value="Flag_assembly_chemotaxis_eff"/>
</dbReference>
<organism evidence="11 12">
    <name type="scientific">Aquabacterium lacunae</name>
    <dbReference type="NCBI Taxonomy" id="2528630"/>
    <lineage>
        <taxon>Bacteria</taxon>
        <taxon>Pseudomonadati</taxon>
        <taxon>Pseudomonadota</taxon>
        <taxon>Betaproteobacteria</taxon>
        <taxon>Burkholderiales</taxon>
        <taxon>Aquabacterium</taxon>
    </lineage>
</organism>
<dbReference type="GO" id="GO:0009288">
    <property type="term" value="C:bacterial-type flagellum"/>
    <property type="evidence" value="ECO:0007669"/>
    <property type="project" value="InterPro"/>
</dbReference>
<keyword evidence="8" id="KW-0653">Protein transport</keyword>
<dbReference type="PANTHER" id="PTHR38786:SF1">
    <property type="entry name" value="FLAGELLAR FLIJ PROTEIN"/>
    <property type="match status" value="1"/>
</dbReference>
<evidence type="ECO:0000313" key="11">
    <source>
        <dbReference type="EMBL" id="TBO33931.1"/>
    </source>
</evidence>
<comment type="subcellular location">
    <subcellularLocation>
        <location evidence="1">Cell membrane</location>
        <topology evidence="1">Peripheral membrane protein</topology>
        <orientation evidence="1">Cytoplasmic side</orientation>
    </subcellularLocation>
</comment>
<dbReference type="PANTHER" id="PTHR38786">
    <property type="entry name" value="FLAGELLAR FLIJ PROTEIN"/>
    <property type="match status" value="1"/>
</dbReference>